<protein>
    <submittedName>
        <fullName evidence="2">Uncharacterized protein</fullName>
    </submittedName>
</protein>
<dbReference type="AlphaFoldDB" id="A0AAV3XZ66"/>
<keyword evidence="3" id="KW-1185">Reference proteome</keyword>
<evidence type="ECO:0000256" key="1">
    <source>
        <dbReference type="SAM" id="MobiDB-lite"/>
    </source>
</evidence>
<feature type="region of interest" description="Disordered" evidence="1">
    <location>
        <begin position="84"/>
        <end position="104"/>
    </location>
</feature>
<evidence type="ECO:0000313" key="3">
    <source>
        <dbReference type="Proteomes" id="UP000735302"/>
    </source>
</evidence>
<comment type="caution">
    <text evidence="2">The sequence shown here is derived from an EMBL/GenBank/DDBJ whole genome shotgun (WGS) entry which is preliminary data.</text>
</comment>
<proteinExistence type="predicted"/>
<gene>
    <name evidence="2" type="ORF">PoB_000245000</name>
</gene>
<organism evidence="2 3">
    <name type="scientific">Plakobranchus ocellatus</name>
    <dbReference type="NCBI Taxonomy" id="259542"/>
    <lineage>
        <taxon>Eukaryota</taxon>
        <taxon>Metazoa</taxon>
        <taxon>Spiralia</taxon>
        <taxon>Lophotrochozoa</taxon>
        <taxon>Mollusca</taxon>
        <taxon>Gastropoda</taxon>
        <taxon>Heterobranchia</taxon>
        <taxon>Euthyneura</taxon>
        <taxon>Panpulmonata</taxon>
        <taxon>Sacoglossa</taxon>
        <taxon>Placobranchoidea</taxon>
        <taxon>Plakobranchidae</taxon>
        <taxon>Plakobranchus</taxon>
    </lineage>
</organism>
<dbReference type="Proteomes" id="UP000735302">
    <property type="component" value="Unassembled WGS sequence"/>
</dbReference>
<name>A0AAV3XZ66_9GAST</name>
<accession>A0AAV3XZ66</accession>
<sequence>MVLVAGPSFSVTLSDEFIYVVVHPCGVVHHSILIGDMGKILLTSRMAAHLASRPPISRPFPASTGVLLKVWFYHCKQSSLSLFDQEEEEIHEEPQGPELPLGQP</sequence>
<evidence type="ECO:0000313" key="2">
    <source>
        <dbReference type="EMBL" id="GFN75944.1"/>
    </source>
</evidence>
<reference evidence="2 3" key="1">
    <citation type="journal article" date="2021" name="Elife">
        <title>Chloroplast acquisition without the gene transfer in kleptoplastic sea slugs, Plakobranchus ocellatus.</title>
        <authorList>
            <person name="Maeda T."/>
            <person name="Takahashi S."/>
            <person name="Yoshida T."/>
            <person name="Shimamura S."/>
            <person name="Takaki Y."/>
            <person name="Nagai Y."/>
            <person name="Toyoda A."/>
            <person name="Suzuki Y."/>
            <person name="Arimoto A."/>
            <person name="Ishii H."/>
            <person name="Satoh N."/>
            <person name="Nishiyama T."/>
            <person name="Hasebe M."/>
            <person name="Maruyama T."/>
            <person name="Minagawa J."/>
            <person name="Obokata J."/>
            <person name="Shigenobu S."/>
        </authorList>
    </citation>
    <scope>NUCLEOTIDE SEQUENCE [LARGE SCALE GENOMIC DNA]</scope>
</reference>
<dbReference type="EMBL" id="BLXT01000311">
    <property type="protein sequence ID" value="GFN75944.1"/>
    <property type="molecule type" value="Genomic_DNA"/>
</dbReference>